<evidence type="ECO:0000256" key="5">
    <source>
        <dbReference type="SAM" id="Phobius"/>
    </source>
</evidence>
<proteinExistence type="predicted"/>
<dbReference type="SUPFAM" id="SSF81321">
    <property type="entry name" value="Family A G protein-coupled receptor-like"/>
    <property type="match status" value="1"/>
</dbReference>
<keyword evidence="3 5" id="KW-1133">Transmembrane helix</keyword>
<evidence type="ECO:0000256" key="3">
    <source>
        <dbReference type="ARBA" id="ARBA00022989"/>
    </source>
</evidence>
<dbReference type="GO" id="GO:0004930">
    <property type="term" value="F:G protein-coupled receptor activity"/>
    <property type="evidence" value="ECO:0007669"/>
    <property type="project" value="InterPro"/>
</dbReference>
<feature type="transmembrane region" description="Helical" evidence="5">
    <location>
        <begin position="90"/>
        <end position="111"/>
    </location>
</feature>
<feature type="transmembrane region" description="Helical" evidence="5">
    <location>
        <begin position="172"/>
        <end position="195"/>
    </location>
</feature>
<dbReference type="Proteomes" id="UP000272942">
    <property type="component" value="Unassembled WGS sequence"/>
</dbReference>
<evidence type="ECO:0000313" key="9">
    <source>
        <dbReference type="WBParaSite" id="ECPE_0001676401-mRNA-1"/>
    </source>
</evidence>
<keyword evidence="2 5" id="KW-0812">Transmembrane</keyword>
<evidence type="ECO:0000313" key="7">
    <source>
        <dbReference type="EMBL" id="VDP93993.1"/>
    </source>
</evidence>
<evidence type="ECO:0000313" key="8">
    <source>
        <dbReference type="Proteomes" id="UP000272942"/>
    </source>
</evidence>
<evidence type="ECO:0000256" key="2">
    <source>
        <dbReference type="ARBA" id="ARBA00022692"/>
    </source>
</evidence>
<reference evidence="7 8" key="2">
    <citation type="submission" date="2018-11" db="EMBL/GenBank/DDBJ databases">
        <authorList>
            <consortium name="Pathogen Informatics"/>
        </authorList>
    </citation>
    <scope>NUCLEOTIDE SEQUENCE [LARGE SCALE GENOMIC DNA]</scope>
    <source>
        <strain evidence="7 8">Egypt</strain>
    </source>
</reference>
<feature type="domain" description="G-protein coupled receptors family 1 profile" evidence="6">
    <location>
        <begin position="84"/>
        <end position="240"/>
    </location>
</feature>
<comment type="subcellular location">
    <subcellularLocation>
        <location evidence="1">Membrane</location>
    </subcellularLocation>
</comment>
<keyword evidence="4 5" id="KW-0472">Membrane</keyword>
<dbReference type="WBParaSite" id="ECPE_0001676401-mRNA-1">
    <property type="protein sequence ID" value="ECPE_0001676401-mRNA-1"/>
    <property type="gene ID" value="ECPE_0001676401"/>
</dbReference>
<dbReference type="InterPro" id="IPR017452">
    <property type="entry name" value="GPCR_Rhodpsn_7TM"/>
</dbReference>
<evidence type="ECO:0000256" key="1">
    <source>
        <dbReference type="ARBA" id="ARBA00004370"/>
    </source>
</evidence>
<dbReference type="EMBL" id="UZAN01065571">
    <property type="protein sequence ID" value="VDP93993.1"/>
    <property type="molecule type" value="Genomic_DNA"/>
</dbReference>
<dbReference type="OrthoDB" id="6245547at2759"/>
<name>A0A183BBY6_9TREM</name>
<accession>A0A183BBY6</accession>
<feature type="transmembrane region" description="Helical" evidence="5">
    <location>
        <begin position="215"/>
        <end position="239"/>
    </location>
</feature>
<dbReference type="InterPro" id="IPR000276">
    <property type="entry name" value="GPCR_Rhodpsn"/>
</dbReference>
<evidence type="ECO:0000256" key="4">
    <source>
        <dbReference type="ARBA" id="ARBA00023136"/>
    </source>
</evidence>
<organism evidence="9">
    <name type="scientific">Echinostoma caproni</name>
    <dbReference type="NCBI Taxonomy" id="27848"/>
    <lineage>
        <taxon>Eukaryota</taxon>
        <taxon>Metazoa</taxon>
        <taxon>Spiralia</taxon>
        <taxon>Lophotrochozoa</taxon>
        <taxon>Platyhelminthes</taxon>
        <taxon>Trematoda</taxon>
        <taxon>Digenea</taxon>
        <taxon>Plagiorchiida</taxon>
        <taxon>Echinostomata</taxon>
        <taxon>Echinostomatoidea</taxon>
        <taxon>Echinostomatidae</taxon>
        <taxon>Echinostoma</taxon>
    </lineage>
</organism>
<feature type="transmembrane region" description="Helical" evidence="5">
    <location>
        <begin position="12"/>
        <end position="39"/>
    </location>
</feature>
<dbReference type="PROSITE" id="PS50262">
    <property type="entry name" value="G_PROTEIN_RECEP_F1_2"/>
    <property type="match status" value="1"/>
</dbReference>
<dbReference type="GO" id="GO:0016020">
    <property type="term" value="C:membrane"/>
    <property type="evidence" value="ECO:0007669"/>
    <property type="project" value="UniProtKB-SubCell"/>
</dbReference>
<sequence>MNSTAVTDETYYVQNLIVGLLGVANIVLGLTGSVIWLIYLSCNTRGQHRLPPHGSGDLPETQKSNCDPAQTESDVRYEWPVCPLRRSTRLFMITMCLSDLLGLFTSNLRFTVLSLTRSDMRLKWGDNLCRLQILLAYLAGDMATWLQMIVCMERFLIILRPTWSYSLDRSRIRPAIALILTVLMATLIANVFIVLPEEKVCERSYSNLIITWFKMVYSFLVPLPLLSISLIGVTVLLIIRTQSTCLSGPLKKLFPNRGSIENFPSEAIYASQLMLIMGLVTLATSLAILINVTQHATYCCTLTAFTNGTWEDLRFNAISLSFYTAICVRSCMLIVSSSRTRGDIGQIVRLLVRCVPCRRIRCSL</sequence>
<keyword evidence="8" id="KW-1185">Reference proteome</keyword>
<dbReference type="Gene3D" id="1.20.1070.10">
    <property type="entry name" value="Rhodopsin 7-helix transmembrane proteins"/>
    <property type="match status" value="1"/>
</dbReference>
<evidence type="ECO:0000259" key="6">
    <source>
        <dbReference type="PROSITE" id="PS50262"/>
    </source>
</evidence>
<gene>
    <name evidence="7" type="ORF">ECPE_LOCUS16721</name>
</gene>
<dbReference type="AlphaFoldDB" id="A0A183BBY6"/>
<feature type="transmembrane region" description="Helical" evidence="5">
    <location>
        <begin position="273"/>
        <end position="293"/>
    </location>
</feature>
<dbReference type="CDD" id="cd00637">
    <property type="entry name" value="7tm_classA_rhodopsin-like"/>
    <property type="match status" value="1"/>
</dbReference>
<dbReference type="PROSITE" id="PS00237">
    <property type="entry name" value="G_PROTEIN_RECEP_F1_1"/>
    <property type="match status" value="1"/>
</dbReference>
<protein>
    <submittedName>
        <fullName evidence="9">G_PROTEIN_RECEP_F1_2 domain-containing protein</fullName>
    </submittedName>
</protein>
<feature type="transmembrane region" description="Helical" evidence="5">
    <location>
        <begin position="131"/>
        <end position="151"/>
    </location>
</feature>
<reference evidence="9" key="1">
    <citation type="submission" date="2016-06" db="UniProtKB">
        <authorList>
            <consortium name="WormBaseParasite"/>
        </authorList>
    </citation>
    <scope>IDENTIFICATION</scope>
</reference>